<evidence type="ECO:0000313" key="1">
    <source>
        <dbReference type="EMBL" id="VAZ97622.1"/>
    </source>
</evidence>
<evidence type="ECO:0000313" key="2">
    <source>
        <dbReference type="Proteomes" id="UP000271464"/>
    </source>
</evidence>
<keyword evidence="2" id="KW-1185">Reference proteome</keyword>
<sequence length="72" mass="8394">MRPMQPMQCSGRMPMKEALKRQVFSHAQTRASAAHHDLVTGLRRGRYRSHHRDDEIFDHGPLVGFVPSRERQ</sequence>
<dbReference type="EMBL" id="UPHM01000107">
    <property type="protein sequence ID" value="VAZ97622.1"/>
    <property type="molecule type" value="Genomic_DNA"/>
</dbReference>
<accession>A0ABY6RM27</accession>
<comment type="caution">
    <text evidence="1">The sequence shown here is derived from an EMBL/GenBank/DDBJ whole genome shotgun (WGS) entry which is preliminary data.</text>
</comment>
<organism evidence="1 2">
    <name type="scientific">Mycobacterium persicum</name>
    <dbReference type="NCBI Taxonomy" id="1487726"/>
    <lineage>
        <taxon>Bacteria</taxon>
        <taxon>Bacillati</taxon>
        <taxon>Actinomycetota</taxon>
        <taxon>Actinomycetes</taxon>
        <taxon>Mycobacteriales</taxon>
        <taxon>Mycobacteriaceae</taxon>
        <taxon>Mycobacterium</taxon>
    </lineage>
</organism>
<dbReference type="Proteomes" id="UP000271464">
    <property type="component" value="Unassembled WGS sequence"/>
</dbReference>
<gene>
    <name evidence="1" type="ORF">LAUMK4_03900</name>
</gene>
<name>A0ABY6RM27_9MYCO</name>
<proteinExistence type="predicted"/>
<reference evidence="1 2" key="1">
    <citation type="submission" date="2018-09" db="EMBL/GenBank/DDBJ databases">
        <authorList>
            <person name="Tagini F."/>
        </authorList>
    </citation>
    <scope>NUCLEOTIDE SEQUENCE [LARGE SCALE GENOMIC DNA]</scope>
    <source>
        <strain evidence="1 2">MK4</strain>
    </source>
</reference>
<protein>
    <submittedName>
        <fullName evidence="1">Uncharacterized protein</fullName>
    </submittedName>
</protein>